<protein>
    <recommendedName>
        <fullName evidence="3">Lipoprotein</fullName>
    </recommendedName>
</protein>
<sequence length="197" mass="21970">MEVNEVKKILIMAALATTLLSVCSDNNNNVKEDVSKNEEEKRESSAKIVEQKEYIVIDKNYNEIFLKDASSNKEESVKVSLSNLNPIKWKAPKRNGSLDIGDHISLEKEEGKYTPTLVKDLVGEIKYDGSIKYKILEATNKSVKWLPLNKENNGGSVPPEMVKVVNASKIKGGDIVTIQDKTKSSKDAIVYELTIVE</sequence>
<evidence type="ECO:0000313" key="2">
    <source>
        <dbReference type="Proteomes" id="UP000596196"/>
    </source>
</evidence>
<keyword evidence="2" id="KW-1185">Reference proteome</keyword>
<evidence type="ECO:0000313" key="1">
    <source>
        <dbReference type="EMBL" id="QQA18654.1"/>
    </source>
</evidence>
<organism evidence="1 2">
    <name type="scientific">Bacillus mycoides</name>
    <dbReference type="NCBI Taxonomy" id="1405"/>
    <lineage>
        <taxon>Bacteria</taxon>
        <taxon>Bacillati</taxon>
        <taxon>Bacillota</taxon>
        <taxon>Bacilli</taxon>
        <taxon>Bacillales</taxon>
        <taxon>Bacillaceae</taxon>
        <taxon>Bacillus</taxon>
        <taxon>Bacillus cereus group</taxon>
    </lineage>
</organism>
<name>A0A7T3SAW3_BACMY</name>
<evidence type="ECO:0008006" key="3">
    <source>
        <dbReference type="Google" id="ProtNLM"/>
    </source>
</evidence>
<proteinExistence type="predicted"/>
<reference evidence="1 2" key="1">
    <citation type="submission" date="2020-12" db="EMBL/GenBank/DDBJ databases">
        <title>FDA dAtabase for Regulatory Grade micrObial Sequences (FDA-ARGOS): Supporting development and validation of Infectious Disease Dx tests.</title>
        <authorList>
            <person name="Nelson B."/>
            <person name="Plummer A."/>
            <person name="Tallon L."/>
            <person name="Sadzewicz L."/>
            <person name="Zhao X."/>
            <person name="Boylan J."/>
            <person name="Ott S."/>
            <person name="Bowen H."/>
            <person name="Vavikolanu K."/>
            <person name="Mehta A."/>
            <person name="Aluvathingal J."/>
            <person name="Nadendla S."/>
            <person name="Myers T."/>
            <person name="Yan Y."/>
            <person name="Sichtig H."/>
        </authorList>
    </citation>
    <scope>NUCLEOTIDE SEQUENCE [LARGE SCALE GENOMIC DNA]</scope>
    <source>
        <strain evidence="1 2">FDAARGOS_924</strain>
    </source>
</reference>
<gene>
    <name evidence="1" type="ORF">I6G81_14945</name>
</gene>
<dbReference type="Proteomes" id="UP000596196">
    <property type="component" value="Chromosome"/>
</dbReference>
<dbReference type="EMBL" id="CP065877">
    <property type="protein sequence ID" value="QQA18654.1"/>
    <property type="molecule type" value="Genomic_DNA"/>
</dbReference>
<dbReference type="RefSeq" id="WP_003190256.1">
    <property type="nucleotide sequence ID" value="NZ_CP009692.1"/>
</dbReference>
<accession>A0A7T3SAW3</accession>